<dbReference type="InterPro" id="IPR036890">
    <property type="entry name" value="HATPase_C_sf"/>
</dbReference>
<gene>
    <name evidence="3" type="ORF">ACFP1K_17320</name>
</gene>
<dbReference type="SUPFAM" id="SSF55874">
    <property type="entry name" value="ATPase domain of HSP90 chaperone/DNA topoisomerase II/histidine kinase"/>
    <property type="match status" value="1"/>
</dbReference>
<dbReference type="EMBL" id="JBHSRF010000022">
    <property type="protein sequence ID" value="MFC6082935.1"/>
    <property type="molecule type" value="Genomic_DNA"/>
</dbReference>
<dbReference type="Gene3D" id="3.30.565.10">
    <property type="entry name" value="Histidine kinase-like ATPase, C-terminal domain"/>
    <property type="match status" value="1"/>
</dbReference>
<feature type="domain" description="Histidine kinase/HSP90-like ATPase" evidence="2">
    <location>
        <begin position="34"/>
        <end position="147"/>
    </location>
</feature>
<sequence length="149" mass="16303">MNEDQVPPPRFRVDGGADRPLAFGNAVSEMTFRVGDLPDVRDFAAFQARRAGMPEKDIGDYLVAVNEVATNAVTHGTAKAWLRVWSDAGDLIVHVHDDGHWTITETPGMIAPHDYSTSGMGLWVARRLAKDLTLNTGSTGTNLIMRFPL</sequence>
<dbReference type="RefSeq" id="WP_380754002.1">
    <property type="nucleotide sequence ID" value="NZ_JBHSRF010000022.1"/>
</dbReference>
<reference evidence="4" key="1">
    <citation type="journal article" date="2019" name="Int. J. Syst. Evol. Microbiol.">
        <title>The Global Catalogue of Microorganisms (GCM) 10K type strain sequencing project: providing services to taxonomists for standard genome sequencing and annotation.</title>
        <authorList>
            <consortium name="The Broad Institute Genomics Platform"/>
            <consortium name="The Broad Institute Genome Sequencing Center for Infectious Disease"/>
            <person name="Wu L."/>
            <person name="Ma J."/>
        </authorList>
    </citation>
    <scope>NUCLEOTIDE SEQUENCE [LARGE SCALE GENOMIC DNA]</scope>
    <source>
        <strain evidence="4">JCM 30346</strain>
    </source>
</reference>
<name>A0ABW1NHS6_9ACTN</name>
<comment type="caution">
    <text evidence="3">The sequence shown here is derived from an EMBL/GenBank/DDBJ whole genome shotgun (WGS) entry which is preliminary data.</text>
</comment>
<keyword evidence="3" id="KW-0547">Nucleotide-binding</keyword>
<dbReference type="InterPro" id="IPR003594">
    <property type="entry name" value="HATPase_dom"/>
</dbReference>
<dbReference type="Proteomes" id="UP001596137">
    <property type="component" value="Unassembled WGS sequence"/>
</dbReference>
<keyword evidence="1" id="KW-0418">Kinase</keyword>
<dbReference type="PANTHER" id="PTHR35526">
    <property type="entry name" value="ANTI-SIGMA-F FACTOR RSBW-RELATED"/>
    <property type="match status" value="1"/>
</dbReference>
<evidence type="ECO:0000256" key="1">
    <source>
        <dbReference type="ARBA" id="ARBA00022527"/>
    </source>
</evidence>
<evidence type="ECO:0000259" key="2">
    <source>
        <dbReference type="Pfam" id="PF13581"/>
    </source>
</evidence>
<protein>
    <submittedName>
        <fullName evidence="3">ATP-binding protein</fullName>
    </submittedName>
</protein>
<dbReference type="PANTHER" id="PTHR35526:SF3">
    <property type="entry name" value="ANTI-SIGMA-F FACTOR RSBW"/>
    <property type="match status" value="1"/>
</dbReference>
<dbReference type="Pfam" id="PF13581">
    <property type="entry name" value="HATPase_c_2"/>
    <property type="match status" value="1"/>
</dbReference>
<keyword evidence="1" id="KW-0808">Transferase</keyword>
<keyword evidence="1" id="KW-0723">Serine/threonine-protein kinase</keyword>
<keyword evidence="3" id="KW-0067">ATP-binding</keyword>
<dbReference type="GO" id="GO:0005524">
    <property type="term" value="F:ATP binding"/>
    <property type="evidence" value="ECO:0007669"/>
    <property type="project" value="UniProtKB-KW"/>
</dbReference>
<accession>A0ABW1NHS6</accession>
<dbReference type="InterPro" id="IPR050267">
    <property type="entry name" value="Anti-sigma-factor_SerPK"/>
</dbReference>
<evidence type="ECO:0000313" key="3">
    <source>
        <dbReference type="EMBL" id="MFC6082935.1"/>
    </source>
</evidence>
<proteinExistence type="predicted"/>
<organism evidence="3 4">
    <name type="scientific">Sphaerisporangium aureirubrum</name>
    <dbReference type="NCBI Taxonomy" id="1544736"/>
    <lineage>
        <taxon>Bacteria</taxon>
        <taxon>Bacillati</taxon>
        <taxon>Actinomycetota</taxon>
        <taxon>Actinomycetes</taxon>
        <taxon>Streptosporangiales</taxon>
        <taxon>Streptosporangiaceae</taxon>
        <taxon>Sphaerisporangium</taxon>
    </lineage>
</organism>
<evidence type="ECO:0000313" key="4">
    <source>
        <dbReference type="Proteomes" id="UP001596137"/>
    </source>
</evidence>
<keyword evidence="4" id="KW-1185">Reference proteome</keyword>
<dbReference type="CDD" id="cd16936">
    <property type="entry name" value="HATPase_RsbW-like"/>
    <property type="match status" value="1"/>
</dbReference>